<evidence type="ECO:0000313" key="2">
    <source>
        <dbReference type="Proteomes" id="UP001221150"/>
    </source>
</evidence>
<feature type="non-terminal residue" evidence="1">
    <location>
        <position position="116"/>
    </location>
</feature>
<evidence type="ECO:0000313" key="1">
    <source>
        <dbReference type="EMBL" id="MDF3303386.1"/>
    </source>
</evidence>
<dbReference type="Proteomes" id="UP001221150">
    <property type="component" value="Unassembled WGS sequence"/>
</dbReference>
<reference evidence="1 2" key="1">
    <citation type="submission" date="2023-03" db="EMBL/GenBank/DDBJ databases">
        <title>Draft genome sequence of Streptomyces sp. K1PA1 isolated from peat swamp forest in Thailand.</title>
        <authorList>
            <person name="Klaysubun C."/>
            <person name="Duangmal K."/>
        </authorList>
    </citation>
    <scope>NUCLEOTIDE SEQUENCE [LARGE SCALE GENOMIC DNA]</scope>
    <source>
        <strain evidence="1 2">K1PA1</strain>
    </source>
</reference>
<name>A0ABT6AFF4_9ACTN</name>
<organism evidence="1 2">
    <name type="scientific">Streptomyces tropicalis</name>
    <dbReference type="NCBI Taxonomy" id="3034234"/>
    <lineage>
        <taxon>Bacteria</taxon>
        <taxon>Bacillati</taxon>
        <taxon>Actinomycetota</taxon>
        <taxon>Actinomycetes</taxon>
        <taxon>Kitasatosporales</taxon>
        <taxon>Streptomycetaceae</taxon>
        <taxon>Streptomyces</taxon>
    </lineage>
</organism>
<dbReference type="PROSITE" id="PS51257">
    <property type="entry name" value="PROKAR_LIPOPROTEIN"/>
    <property type="match status" value="1"/>
</dbReference>
<keyword evidence="2" id="KW-1185">Reference proteome</keyword>
<proteinExistence type="predicted"/>
<protein>
    <recommendedName>
        <fullName evidence="3">Secreted protein</fullName>
    </recommendedName>
</protein>
<sequence>MMRISTSGTRRWMVGTAVCGVLITGCSGGGDGGGAKPQAKPAAEVKPLAAGALRPLLLTQADLGSGYVQVQEQSGEQKFDDISVQGCPALEKLGQSGEENMFAAKAEASFTYDRDA</sequence>
<gene>
    <name evidence="1" type="ORF">P3H78_33240</name>
</gene>
<dbReference type="EMBL" id="JARJBB010000109">
    <property type="protein sequence ID" value="MDF3303386.1"/>
    <property type="molecule type" value="Genomic_DNA"/>
</dbReference>
<comment type="caution">
    <text evidence="1">The sequence shown here is derived from an EMBL/GenBank/DDBJ whole genome shotgun (WGS) entry which is preliminary data.</text>
</comment>
<accession>A0ABT6AFF4</accession>
<evidence type="ECO:0008006" key="3">
    <source>
        <dbReference type="Google" id="ProtNLM"/>
    </source>
</evidence>